<evidence type="ECO:0000313" key="7">
    <source>
        <dbReference type="EMBL" id="PLW66741.1"/>
    </source>
</evidence>
<dbReference type="GO" id="GO:0008999">
    <property type="term" value="F:protein-N-terminal-alanine acetyltransferase activity"/>
    <property type="evidence" value="ECO:0007669"/>
    <property type="project" value="UniProtKB-EC"/>
</dbReference>
<comment type="similarity">
    <text evidence="1 5">Belongs to the acetyltransferase family. RimI subfamily.</text>
</comment>
<dbReference type="InterPro" id="IPR050680">
    <property type="entry name" value="YpeA/RimI_acetyltransf"/>
</dbReference>
<dbReference type="Gene3D" id="3.40.630.30">
    <property type="match status" value="1"/>
</dbReference>
<dbReference type="PANTHER" id="PTHR43420:SF51">
    <property type="entry name" value="PEPTIDYL-LYSINE N-ACETYLTRANSFERASE YIAC"/>
    <property type="match status" value="1"/>
</dbReference>
<evidence type="ECO:0000313" key="8">
    <source>
        <dbReference type="Proteomes" id="UP000235005"/>
    </source>
</evidence>
<dbReference type="PROSITE" id="PS51186">
    <property type="entry name" value="GNAT"/>
    <property type="match status" value="1"/>
</dbReference>
<dbReference type="InterPro" id="IPR006464">
    <property type="entry name" value="AcTrfase_RimI/Ard1"/>
</dbReference>
<evidence type="ECO:0000256" key="4">
    <source>
        <dbReference type="ARBA" id="ARBA00023315"/>
    </source>
</evidence>
<organism evidence="7 8">
    <name type="scientific">Pseudohalioglobus lutimaris</name>
    <dbReference type="NCBI Taxonomy" id="1737061"/>
    <lineage>
        <taxon>Bacteria</taxon>
        <taxon>Pseudomonadati</taxon>
        <taxon>Pseudomonadota</taxon>
        <taxon>Gammaproteobacteria</taxon>
        <taxon>Cellvibrionales</taxon>
        <taxon>Halieaceae</taxon>
        <taxon>Pseudohalioglobus</taxon>
    </lineage>
</organism>
<protein>
    <recommendedName>
        <fullName evidence="5">[Ribosomal protein bS18]-alanine N-acetyltransferase</fullName>
        <ecNumber evidence="5">2.3.1.266</ecNumber>
    </recommendedName>
</protein>
<dbReference type="Pfam" id="PF00583">
    <property type="entry name" value="Acetyltransf_1"/>
    <property type="match status" value="1"/>
</dbReference>
<accession>A0A2N5WWX2</accession>
<dbReference type="GO" id="GO:0005737">
    <property type="term" value="C:cytoplasm"/>
    <property type="evidence" value="ECO:0007669"/>
    <property type="project" value="UniProtKB-SubCell"/>
</dbReference>
<dbReference type="InterPro" id="IPR016181">
    <property type="entry name" value="Acyl_CoA_acyltransferase"/>
</dbReference>
<evidence type="ECO:0000256" key="5">
    <source>
        <dbReference type="RuleBase" id="RU363094"/>
    </source>
</evidence>
<proteinExistence type="inferred from homology"/>
<dbReference type="OrthoDB" id="9796919at2"/>
<dbReference type="EC" id="2.3.1.266" evidence="5"/>
<dbReference type="SUPFAM" id="SSF55729">
    <property type="entry name" value="Acyl-CoA N-acyltransferases (Nat)"/>
    <property type="match status" value="1"/>
</dbReference>
<comment type="function">
    <text evidence="5">Acetylates the N-terminal alanine of ribosomal protein bS18.</text>
</comment>
<evidence type="ECO:0000256" key="2">
    <source>
        <dbReference type="ARBA" id="ARBA00022490"/>
    </source>
</evidence>
<evidence type="ECO:0000259" key="6">
    <source>
        <dbReference type="PROSITE" id="PS51186"/>
    </source>
</evidence>
<comment type="caution">
    <text evidence="7">The sequence shown here is derived from an EMBL/GenBank/DDBJ whole genome shotgun (WGS) entry which is preliminary data.</text>
</comment>
<dbReference type="AlphaFoldDB" id="A0A2N5WWX2"/>
<feature type="domain" description="N-acetyltransferase" evidence="6">
    <location>
        <begin position="7"/>
        <end position="152"/>
    </location>
</feature>
<comment type="catalytic activity">
    <reaction evidence="5">
        <text>N-terminal L-alanyl-[ribosomal protein bS18] + acetyl-CoA = N-terminal N(alpha)-acetyl-L-alanyl-[ribosomal protein bS18] + CoA + H(+)</text>
        <dbReference type="Rhea" id="RHEA:43756"/>
        <dbReference type="Rhea" id="RHEA-COMP:10676"/>
        <dbReference type="Rhea" id="RHEA-COMP:10677"/>
        <dbReference type="ChEBI" id="CHEBI:15378"/>
        <dbReference type="ChEBI" id="CHEBI:57287"/>
        <dbReference type="ChEBI" id="CHEBI:57288"/>
        <dbReference type="ChEBI" id="CHEBI:64718"/>
        <dbReference type="ChEBI" id="CHEBI:83683"/>
        <dbReference type="EC" id="2.3.1.266"/>
    </reaction>
</comment>
<keyword evidence="8" id="KW-1185">Reference proteome</keyword>
<keyword evidence="2 5" id="KW-0963">Cytoplasm</keyword>
<sequence>MPEARLPAICPATLDDGPAMAALDAQFALNPWTTTNLARYCEHDRFHALVSRQDGELRGFLLYSRLVDEASLDNVVVGREHQGLGLGSRLLLAALSRMAAEGLSRCVLEVRESNLSAKMLYQKNGFTVDGVRQGYYVTEKGRENALLMSRRL</sequence>
<comment type="subcellular location">
    <subcellularLocation>
        <location evidence="5">Cytoplasm</location>
    </subcellularLocation>
</comment>
<gene>
    <name evidence="7" type="primary">rimI</name>
    <name evidence="7" type="ORF">C0039_20265</name>
</gene>
<keyword evidence="4" id="KW-0012">Acyltransferase</keyword>
<dbReference type="NCBIfam" id="TIGR01575">
    <property type="entry name" value="rimI"/>
    <property type="match status" value="1"/>
</dbReference>
<dbReference type="EMBL" id="PKUS01000050">
    <property type="protein sequence ID" value="PLW66741.1"/>
    <property type="molecule type" value="Genomic_DNA"/>
</dbReference>
<evidence type="ECO:0000256" key="1">
    <source>
        <dbReference type="ARBA" id="ARBA00005395"/>
    </source>
</evidence>
<evidence type="ECO:0000256" key="3">
    <source>
        <dbReference type="ARBA" id="ARBA00022679"/>
    </source>
</evidence>
<dbReference type="PANTHER" id="PTHR43420">
    <property type="entry name" value="ACETYLTRANSFERASE"/>
    <property type="match status" value="1"/>
</dbReference>
<keyword evidence="3 7" id="KW-0808">Transferase</keyword>
<reference evidence="7 8" key="1">
    <citation type="submission" date="2018-01" db="EMBL/GenBank/DDBJ databases">
        <title>The draft genome sequence of Halioglobus lutimaris HF004.</title>
        <authorList>
            <person name="Du Z.-J."/>
            <person name="Shi M.-J."/>
        </authorList>
    </citation>
    <scope>NUCLEOTIDE SEQUENCE [LARGE SCALE GENOMIC DNA]</scope>
    <source>
        <strain evidence="7 8">HF004</strain>
    </source>
</reference>
<dbReference type="InterPro" id="IPR000182">
    <property type="entry name" value="GNAT_dom"/>
</dbReference>
<name>A0A2N5WWX2_9GAMM</name>
<dbReference type="Proteomes" id="UP000235005">
    <property type="component" value="Unassembled WGS sequence"/>
</dbReference>
<dbReference type="RefSeq" id="WP_075998666.1">
    <property type="nucleotide sequence ID" value="NZ_PKUS01000050.1"/>
</dbReference>